<gene>
    <name evidence="1" type="ORF">S01H1_44423</name>
</gene>
<protein>
    <recommendedName>
        <fullName evidence="2">Antitoxin</fullName>
    </recommendedName>
</protein>
<dbReference type="AlphaFoldDB" id="X0V783"/>
<evidence type="ECO:0000313" key="1">
    <source>
        <dbReference type="EMBL" id="GAG07252.1"/>
    </source>
</evidence>
<evidence type="ECO:0008006" key="2">
    <source>
        <dbReference type="Google" id="ProtNLM"/>
    </source>
</evidence>
<name>X0V783_9ZZZZ</name>
<proteinExistence type="predicted"/>
<accession>X0V783</accession>
<organism evidence="1">
    <name type="scientific">marine sediment metagenome</name>
    <dbReference type="NCBI Taxonomy" id="412755"/>
    <lineage>
        <taxon>unclassified sequences</taxon>
        <taxon>metagenomes</taxon>
        <taxon>ecological metagenomes</taxon>
    </lineage>
</organism>
<reference evidence="1" key="1">
    <citation type="journal article" date="2014" name="Front. Microbiol.">
        <title>High frequency of phylogenetically diverse reductive dehalogenase-homologous genes in deep subseafloor sedimentary metagenomes.</title>
        <authorList>
            <person name="Kawai M."/>
            <person name="Futagami T."/>
            <person name="Toyoda A."/>
            <person name="Takaki Y."/>
            <person name="Nishi S."/>
            <person name="Hori S."/>
            <person name="Arai W."/>
            <person name="Tsubouchi T."/>
            <person name="Morono Y."/>
            <person name="Uchiyama I."/>
            <person name="Ito T."/>
            <person name="Fujiyama A."/>
            <person name="Inagaki F."/>
            <person name="Takami H."/>
        </authorList>
    </citation>
    <scope>NUCLEOTIDE SEQUENCE</scope>
    <source>
        <strain evidence="1">Expedition CK06-06</strain>
    </source>
</reference>
<sequence length="95" mass="10826">MSLKVVTALKARQIFGTIMNAVSFRNDQYIVERKGMPMVAIIPVKKFKQIDKARQRFFSNMSKISDSFIGEEANKLDDILEEATQAAKKIELSQE</sequence>
<dbReference type="EMBL" id="BARS01028337">
    <property type="protein sequence ID" value="GAG07252.1"/>
    <property type="molecule type" value="Genomic_DNA"/>
</dbReference>
<comment type="caution">
    <text evidence="1">The sequence shown here is derived from an EMBL/GenBank/DDBJ whole genome shotgun (WGS) entry which is preliminary data.</text>
</comment>